<proteinExistence type="predicted"/>
<accession>A0ACC0SVI7</accession>
<reference evidence="1 2" key="1">
    <citation type="journal article" date="2006" name="Science">
        <title>The genome of black cottonwood, Populus trichocarpa (Torr. &amp; Gray).</title>
        <authorList>
            <person name="Tuskan G.A."/>
            <person name="Difazio S."/>
            <person name="Jansson S."/>
            <person name="Bohlmann J."/>
            <person name="Grigoriev I."/>
            <person name="Hellsten U."/>
            <person name="Putnam N."/>
            <person name="Ralph S."/>
            <person name="Rombauts S."/>
            <person name="Salamov A."/>
            <person name="Schein J."/>
            <person name="Sterck L."/>
            <person name="Aerts A."/>
            <person name="Bhalerao R.R."/>
            <person name="Bhalerao R.P."/>
            <person name="Blaudez D."/>
            <person name="Boerjan W."/>
            <person name="Brun A."/>
            <person name="Brunner A."/>
            <person name="Busov V."/>
            <person name="Campbell M."/>
            <person name="Carlson J."/>
            <person name="Chalot M."/>
            <person name="Chapman J."/>
            <person name="Chen G.L."/>
            <person name="Cooper D."/>
            <person name="Coutinho P.M."/>
            <person name="Couturier J."/>
            <person name="Covert S."/>
            <person name="Cronk Q."/>
            <person name="Cunningham R."/>
            <person name="Davis J."/>
            <person name="Degroeve S."/>
            <person name="Dejardin A."/>
            <person name="Depamphilis C."/>
            <person name="Detter J."/>
            <person name="Dirks B."/>
            <person name="Dubchak I."/>
            <person name="Duplessis S."/>
            <person name="Ehlting J."/>
            <person name="Ellis B."/>
            <person name="Gendler K."/>
            <person name="Goodstein D."/>
            <person name="Gribskov M."/>
            <person name="Grimwood J."/>
            <person name="Groover A."/>
            <person name="Gunter L."/>
            <person name="Hamberger B."/>
            <person name="Heinze B."/>
            <person name="Helariutta Y."/>
            <person name="Henrissat B."/>
            <person name="Holligan D."/>
            <person name="Holt R."/>
            <person name="Huang W."/>
            <person name="Islam-Faridi N."/>
            <person name="Jones S."/>
            <person name="Jones-Rhoades M."/>
            <person name="Jorgensen R."/>
            <person name="Joshi C."/>
            <person name="Kangasjarvi J."/>
            <person name="Karlsson J."/>
            <person name="Kelleher C."/>
            <person name="Kirkpatrick R."/>
            <person name="Kirst M."/>
            <person name="Kohler A."/>
            <person name="Kalluri U."/>
            <person name="Larimer F."/>
            <person name="Leebens-Mack J."/>
            <person name="Leple J.C."/>
            <person name="Locascio P."/>
            <person name="Lou Y."/>
            <person name="Lucas S."/>
            <person name="Martin F."/>
            <person name="Montanini B."/>
            <person name="Napoli C."/>
            <person name="Nelson D.R."/>
            <person name="Nelson C."/>
            <person name="Nieminen K."/>
            <person name="Nilsson O."/>
            <person name="Pereda V."/>
            <person name="Peter G."/>
            <person name="Philippe R."/>
            <person name="Pilate G."/>
            <person name="Poliakov A."/>
            <person name="Razumovskaya J."/>
            <person name="Richardson P."/>
            <person name="Rinaldi C."/>
            <person name="Ritland K."/>
            <person name="Rouze P."/>
            <person name="Ryaboy D."/>
            <person name="Schmutz J."/>
            <person name="Schrader J."/>
            <person name="Segerman B."/>
            <person name="Shin H."/>
            <person name="Siddiqui A."/>
            <person name="Sterky F."/>
            <person name="Terry A."/>
            <person name="Tsai C.J."/>
            <person name="Uberbacher E."/>
            <person name="Unneberg P."/>
            <person name="Vahala J."/>
            <person name="Wall K."/>
            <person name="Wessler S."/>
            <person name="Yang G."/>
            <person name="Yin T."/>
            <person name="Douglas C."/>
            <person name="Marra M."/>
            <person name="Sandberg G."/>
            <person name="Van de Peer Y."/>
            <person name="Rokhsar D."/>
        </authorList>
    </citation>
    <scope>NUCLEOTIDE SEQUENCE [LARGE SCALE GENOMIC DNA]</scope>
    <source>
        <strain evidence="2">cv. Nisqually</strain>
    </source>
</reference>
<gene>
    <name evidence="1" type="ORF">POPTR_006G195500v4</name>
</gene>
<evidence type="ECO:0000313" key="1">
    <source>
        <dbReference type="EMBL" id="KAI9393212.1"/>
    </source>
</evidence>
<evidence type="ECO:0000313" key="2">
    <source>
        <dbReference type="Proteomes" id="UP000006729"/>
    </source>
</evidence>
<protein>
    <submittedName>
        <fullName evidence="1">Uncharacterized protein</fullName>
    </submittedName>
</protein>
<sequence length="124" mass="13797">MLKDEDILCTLLSSLLLVSGYSLPSLPTKKKLSLQDQAEARTMRISYAFFSLLLLLVSAEFSHARAIHGASAARIPEHTCHKLLSMNRCDLQKCNQECSQEPLGVGECRNANCSCTYYCKQPPM</sequence>
<keyword evidence="2" id="KW-1185">Reference proteome</keyword>
<comment type="caution">
    <text evidence="1">The sequence shown here is derived from an EMBL/GenBank/DDBJ whole genome shotgun (WGS) entry which is preliminary data.</text>
</comment>
<dbReference type="Proteomes" id="UP000006729">
    <property type="component" value="Chromosome 6"/>
</dbReference>
<organism evidence="1 2">
    <name type="scientific">Populus trichocarpa</name>
    <name type="common">Western balsam poplar</name>
    <name type="synonym">Populus balsamifera subsp. trichocarpa</name>
    <dbReference type="NCBI Taxonomy" id="3694"/>
    <lineage>
        <taxon>Eukaryota</taxon>
        <taxon>Viridiplantae</taxon>
        <taxon>Streptophyta</taxon>
        <taxon>Embryophyta</taxon>
        <taxon>Tracheophyta</taxon>
        <taxon>Spermatophyta</taxon>
        <taxon>Magnoliopsida</taxon>
        <taxon>eudicotyledons</taxon>
        <taxon>Gunneridae</taxon>
        <taxon>Pentapetalae</taxon>
        <taxon>rosids</taxon>
        <taxon>fabids</taxon>
        <taxon>Malpighiales</taxon>
        <taxon>Salicaceae</taxon>
        <taxon>Saliceae</taxon>
        <taxon>Populus</taxon>
    </lineage>
</organism>
<name>A0ACC0SVI7_POPTR</name>
<dbReference type="EMBL" id="CM009295">
    <property type="protein sequence ID" value="KAI9393212.1"/>
    <property type="molecule type" value="Genomic_DNA"/>
</dbReference>